<sequence length="137" mass="15689">MSRMATWEDLVTYIRRSYEVIRVEPDEIRINIRWGTEEDEEERTQMVVVAREVLDGQEWVQLAAPFARVDEVALHAVLSEIGNTTVVGGAVVMGDYLVFRHSLPLVNLDINEFVDPLELVTGSADLLERHFIGRDDY</sequence>
<gene>
    <name evidence="1" type="ORF">GTS_32080</name>
</gene>
<dbReference type="AlphaFoldDB" id="A0A4D4J4F1"/>
<evidence type="ECO:0000313" key="1">
    <source>
        <dbReference type="EMBL" id="GDY31575.1"/>
    </source>
</evidence>
<keyword evidence="2" id="KW-1185">Reference proteome</keyword>
<dbReference type="Proteomes" id="UP000298860">
    <property type="component" value="Unassembled WGS sequence"/>
</dbReference>
<dbReference type="EMBL" id="BJFL01000015">
    <property type="protein sequence ID" value="GDY31575.1"/>
    <property type="molecule type" value="Genomic_DNA"/>
</dbReference>
<evidence type="ECO:0000313" key="2">
    <source>
        <dbReference type="Proteomes" id="UP000298860"/>
    </source>
</evidence>
<protein>
    <recommendedName>
        <fullName evidence="3">YbjN domain-containing protein</fullName>
    </recommendedName>
</protein>
<reference evidence="2" key="1">
    <citation type="submission" date="2019-04" db="EMBL/GenBank/DDBJ databases">
        <title>Draft genome sequence of Pseudonocardiaceae bacterium SL3-2-4.</title>
        <authorList>
            <person name="Ningsih F."/>
            <person name="Yokota A."/>
            <person name="Sakai Y."/>
            <person name="Nanatani K."/>
            <person name="Yabe S."/>
            <person name="Oetari A."/>
            <person name="Sjamsuridzal W."/>
        </authorList>
    </citation>
    <scope>NUCLEOTIDE SEQUENCE [LARGE SCALE GENOMIC DNA]</scope>
    <source>
        <strain evidence="2">SL3-2-4</strain>
    </source>
</reference>
<accession>A0A4D4J4F1</accession>
<organism evidence="1 2">
    <name type="scientific">Gandjariella thermophila</name>
    <dbReference type="NCBI Taxonomy" id="1931992"/>
    <lineage>
        <taxon>Bacteria</taxon>
        <taxon>Bacillati</taxon>
        <taxon>Actinomycetota</taxon>
        <taxon>Actinomycetes</taxon>
        <taxon>Pseudonocardiales</taxon>
        <taxon>Pseudonocardiaceae</taxon>
        <taxon>Gandjariella</taxon>
    </lineage>
</organism>
<evidence type="ECO:0008006" key="3">
    <source>
        <dbReference type="Google" id="ProtNLM"/>
    </source>
</evidence>
<proteinExistence type="predicted"/>
<name>A0A4D4J4F1_9PSEU</name>
<dbReference type="SUPFAM" id="SSF69635">
    <property type="entry name" value="Type III secretory system chaperone-like"/>
    <property type="match status" value="1"/>
</dbReference>
<comment type="caution">
    <text evidence="1">The sequence shown here is derived from an EMBL/GenBank/DDBJ whole genome shotgun (WGS) entry which is preliminary data.</text>
</comment>